<dbReference type="EMBL" id="CBHH010000052">
    <property type="protein sequence ID" value="CDD57730.1"/>
    <property type="molecule type" value="Genomic_DNA"/>
</dbReference>
<comment type="caution">
    <text evidence="1">The sequence shown here is derived from an EMBL/GenBank/DDBJ whole genome shotgun (WGS) entry which is preliminary data.</text>
</comment>
<reference evidence="1" key="1">
    <citation type="submission" date="2012-11" db="EMBL/GenBank/DDBJ databases">
        <title>Dependencies among metagenomic species, viruses, plasmids and units of genetic variation.</title>
        <authorList>
            <person name="Nielsen H.B."/>
            <person name="Almeida M."/>
            <person name="Juncker A.S."/>
            <person name="Rasmussen S."/>
            <person name="Li J."/>
            <person name="Sunagawa S."/>
            <person name="Plichta D."/>
            <person name="Gautier L."/>
            <person name="Le Chatelier E."/>
            <person name="Peletier E."/>
            <person name="Bonde I."/>
            <person name="Nielsen T."/>
            <person name="Manichanh C."/>
            <person name="Arumugam M."/>
            <person name="Batto J."/>
            <person name="Santos M.B.Q.D."/>
            <person name="Blom N."/>
            <person name="Borruel N."/>
            <person name="Burgdorf K.S."/>
            <person name="Boumezbeur F."/>
            <person name="Casellas F."/>
            <person name="Dore J."/>
            <person name="Guarner F."/>
            <person name="Hansen T."/>
            <person name="Hildebrand F."/>
            <person name="Kaas R.S."/>
            <person name="Kennedy S."/>
            <person name="Kristiansen K."/>
            <person name="Kultima J.R."/>
            <person name="Leonard P."/>
            <person name="Levenez F."/>
            <person name="Lund O."/>
            <person name="Moumen B."/>
            <person name="Le Paslier D."/>
            <person name="Pons N."/>
            <person name="Pedersen O."/>
            <person name="Prifti E."/>
            <person name="Qin J."/>
            <person name="Raes J."/>
            <person name="Tap J."/>
            <person name="Tims S."/>
            <person name="Ussery D.W."/>
            <person name="Yamada T."/>
            <person name="MetaHit consortium"/>
            <person name="Renault P."/>
            <person name="Sicheritz-Ponten T."/>
            <person name="Bork P."/>
            <person name="Wang J."/>
            <person name="Brunak S."/>
            <person name="Ehrlich S.D."/>
        </authorList>
    </citation>
    <scope>NUCLEOTIDE SEQUENCE [LARGE SCALE GENOMIC DNA]</scope>
</reference>
<dbReference type="Pfam" id="PF13483">
    <property type="entry name" value="Lactamase_B_3"/>
    <property type="match status" value="1"/>
</dbReference>
<dbReference type="PANTHER" id="PTHR42967">
    <property type="entry name" value="METAL DEPENDENT HYDROLASE"/>
    <property type="match status" value="1"/>
</dbReference>
<dbReference type="InterPro" id="IPR036866">
    <property type="entry name" value="RibonucZ/Hydroxyglut_hydro"/>
</dbReference>
<dbReference type="Proteomes" id="UP000018141">
    <property type="component" value="Unassembled WGS sequence"/>
</dbReference>
<name>R7AH93_9FIRM</name>
<dbReference type="PANTHER" id="PTHR42967:SF1">
    <property type="entry name" value="MBL FOLD METALLO-HYDROLASE"/>
    <property type="match status" value="1"/>
</dbReference>
<protein>
    <recommendedName>
        <fullName evidence="3">Metallo-beta-lactamase domain-containing protein</fullName>
    </recommendedName>
</protein>
<gene>
    <name evidence="1" type="ORF">BN656_01772</name>
</gene>
<organism evidence="1 2">
    <name type="scientific">Bacteroides pectinophilus CAG:437</name>
    <dbReference type="NCBI Taxonomy" id="1263051"/>
    <lineage>
        <taxon>Bacteria</taxon>
        <taxon>Bacillati</taxon>
        <taxon>Bacillota</taxon>
        <taxon>Clostridia</taxon>
        <taxon>Eubacteriales</taxon>
    </lineage>
</organism>
<evidence type="ECO:0000313" key="2">
    <source>
        <dbReference type="Proteomes" id="UP000018141"/>
    </source>
</evidence>
<sequence>MKITYVHHSSFAIEFPESKKVLLFDYFNGELPQWDKDYRIYVFASHKHYDHFSKKIFNFALEYPDITYILAKETRMNEKYMDRWNIPIVARDRINYVGKDREYDFDDIHVTTLTSTDSGVAFIIRTEGKTLYHAGDLNWWWWDQYTPQQSLQMEKDFKAQIDKFDKNLHIDAAFLPLDIRLKEEGFFLGFDYYMRRWDIKMAFPMHCWGRFDAIEKLKAMPVSAEYRDRVVMIHNDGESWEV</sequence>
<evidence type="ECO:0000313" key="1">
    <source>
        <dbReference type="EMBL" id="CDD57730.1"/>
    </source>
</evidence>
<proteinExistence type="predicted"/>
<dbReference type="SUPFAM" id="SSF56281">
    <property type="entry name" value="Metallo-hydrolase/oxidoreductase"/>
    <property type="match status" value="1"/>
</dbReference>
<accession>R7AH93</accession>
<evidence type="ECO:0008006" key="3">
    <source>
        <dbReference type="Google" id="ProtNLM"/>
    </source>
</evidence>
<dbReference type="Gene3D" id="3.60.15.10">
    <property type="entry name" value="Ribonuclease Z/Hydroxyacylglutathione hydrolase-like"/>
    <property type="match status" value="1"/>
</dbReference>
<dbReference type="AlphaFoldDB" id="R7AH93"/>